<protein>
    <submittedName>
        <fullName evidence="1">Uncharacterized protein</fullName>
    </submittedName>
</protein>
<evidence type="ECO:0000313" key="2">
    <source>
        <dbReference type="Proteomes" id="UP000323597"/>
    </source>
</evidence>
<reference evidence="1 2" key="1">
    <citation type="submission" date="2019-07" db="EMBL/GenBank/DDBJ databases">
        <title>WGS assembly of Gossypium mustelinum.</title>
        <authorList>
            <person name="Chen Z.J."/>
            <person name="Sreedasyam A."/>
            <person name="Ando A."/>
            <person name="Song Q."/>
            <person name="De L."/>
            <person name="Hulse-Kemp A."/>
            <person name="Ding M."/>
            <person name="Ye W."/>
            <person name="Kirkbride R."/>
            <person name="Jenkins J."/>
            <person name="Plott C."/>
            <person name="Lovell J."/>
            <person name="Lin Y.-M."/>
            <person name="Vaughn R."/>
            <person name="Liu B."/>
            <person name="Li W."/>
            <person name="Simpson S."/>
            <person name="Scheffler B."/>
            <person name="Saski C."/>
            <person name="Grover C."/>
            <person name="Hu G."/>
            <person name="Conover J."/>
            <person name="Carlson J."/>
            <person name="Shu S."/>
            <person name="Boston L."/>
            <person name="Williams M."/>
            <person name="Peterson D."/>
            <person name="Mcgee K."/>
            <person name="Jones D."/>
            <person name="Wendel J."/>
            <person name="Stelly D."/>
            <person name="Grimwood J."/>
            <person name="Schmutz J."/>
        </authorList>
    </citation>
    <scope>NUCLEOTIDE SEQUENCE [LARGE SCALE GENOMIC DNA]</scope>
    <source>
        <strain evidence="1">1408120.09</strain>
    </source>
</reference>
<proteinExistence type="predicted"/>
<keyword evidence="2" id="KW-1185">Reference proteome</keyword>
<evidence type="ECO:0000313" key="1">
    <source>
        <dbReference type="EMBL" id="TYI82604.1"/>
    </source>
</evidence>
<name>A0A5D2UZX9_GOSMU</name>
<gene>
    <name evidence="1" type="ORF">E1A91_D05G232600v1</name>
</gene>
<dbReference type="EMBL" id="CM017653">
    <property type="protein sequence ID" value="TYI82604.1"/>
    <property type="molecule type" value="Genomic_DNA"/>
</dbReference>
<dbReference type="AlphaFoldDB" id="A0A5D2UZX9"/>
<dbReference type="Proteomes" id="UP000323597">
    <property type="component" value="Chromosome D05"/>
</dbReference>
<sequence>MVEWHDGGRVLRQFGCAQPIPNPPVDISDVHGMEKKGPTRESLNWAQKHEPYIFLWNQRHLREGSLLRPSTQHCIWHMGNPSYSRVSTC</sequence>
<organism evidence="1 2">
    <name type="scientific">Gossypium mustelinum</name>
    <name type="common">Cotton</name>
    <name type="synonym">Gossypium caicoense</name>
    <dbReference type="NCBI Taxonomy" id="34275"/>
    <lineage>
        <taxon>Eukaryota</taxon>
        <taxon>Viridiplantae</taxon>
        <taxon>Streptophyta</taxon>
        <taxon>Embryophyta</taxon>
        <taxon>Tracheophyta</taxon>
        <taxon>Spermatophyta</taxon>
        <taxon>Magnoliopsida</taxon>
        <taxon>eudicotyledons</taxon>
        <taxon>Gunneridae</taxon>
        <taxon>Pentapetalae</taxon>
        <taxon>rosids</taxon>
        <taxon>malvids</taxon>
        <taxon>Malvales</taxon>
        <taxon>Malvaceae</taxon>
        <taxon>Malvoideae</taxon>
        <taxon>Gossypium</taxon>
    </lineage>
</organism>
<accession>A0A5D2UZX9</accession>